<dbReference type="RefSeq" id="WP_191763216.1">
    <property type="nucleotide sequence ID" value="NZ_JACSPM010000001.1"/>
</dbReference>
<protein>
    <submittedName>
        <fullName evidence="2">Pyridoxamine 5'-phosphate oxidase family protein</fullName>
    </submittedName>
</protein>
<feature type="domain" description="General stress protein FMN-binding split barrel" evidence="1">
    <location>
        <begin position="14"/>
        <end position="164"/>
    </location>
</feature>
<dbReference type="SUPFAM" id="SSF50475">
    <property type="entry name" value="FMN-binding split barrel"/>
    <property type="match status" value="1"/>
</dbReference>
<comment type="caution">
    <text evidence="2">The sequence shown here is derived from an EMBL/GenBank/DDBJ whole genome shotgun (WGS) entry which is preliminary data.</text>
</comment>
<dbReference type="EMBL" id="JACSPM010000001">
    <property type="protein sequence ID" value="MBD8022069.1"/>
    <property type="molecule type" value="Genomic_DNA"/>
</dbReference>
<accession>A0ABR8WYA5</accession>
<dbReference type="PANTHER" id="PTHR34818">
    <property type="entry name" value="PROTEIN BLI-3"/>
    <property type="match status" value="1"/>
</dbReference>
<dbReference type="Pfam" id="PF16242">
    <property type="entry name" value="Pyrid_ox_like"/>
    <property type="match status" value="1"/>
</dbReference>
<evidence type="ECO:0000313" key="2">
    <source>
        <dbReference type="EMBL" id="MBD8022069.1"/>
    </source>
</evidence>
<sequence length="174" mass="19200">MTDTTQPTEVTGTEAIARVKELVEDIDFTMLTTLDAAGNLVSRPMSTRQMDDAGDIWFFTLDDTKKVAEAEADPGHDVGLAYIDAKGHRYVSVAGRATVVHDRAKMEELYSPSLDIWFEDGLDTPGIALLRVTPKECEFWEPRHGKLVVAAGMLKALVTRDTPDDMMRHGTVSC</sequence>
<dbReference type="InterPro" id="IPR012349">
    <property type="entry name" value="Split_barrel_FMN-bd"/>
</dbReference>
<keyword evidence="3" id="KW-1185">Reference proteome</keyword>
<dbReference type="InterPro" id="IPR038725">
    <property type="entry name" value="YdaG_split_barrel_FMN-bd"/>
</dbReference>
<dbReference type="InterPro" id="IPR052917">
    <property type="entry name" value="Stress-Dev_Protein"/>
</dbReference>
<evidence type="ECO:0000259" key="1">
    <source>
        <dbReference type="Pfam" id="PF16242"/>
    </source>
</evidence>
<dbReference type="PANTHER" id="PTHR34818:SF1">
    <property type="entry name" value="PROTEIN BLI-3"/>
    <property type="match status" value="1"/>
</dbReference>
<gene>
    <name evidence="2" type="ORF">H9622_00515</name>
</gene>
<organism evidence="2 3">
    <name type="scientific">Microbacterium gallinarum</name>
    <dbReference type="NCBI Taxonomy" id="2762209"/>
    <lineage>
        <taxon>Bacteria</taxon>
        <taxon>Bacillati</taxon>
        <taxon>Actinomycetota</taxon>
        <taxon>Actinomycetes</taxon>
        <taxon>Micrococcales</taxon>
        <taxon>Microbacteriaceae</taxon>
        <taxon>Microbacterium</taxon>
    </lineage>
</organism>
<dbReference type="Proteomes" id="UP000602532">
    <property type="component" value="Unassembled WGS sequence"/>
</dbReference>
<proteinExistence type="predicted"/>
<evidence type="ECO:0000313" key="3">
    <source>
        <dbReference type="Proteomes" id="UP000602532"/>
    </source>
</evidence>
<dbReference type="Gene3D" id="2.30.110.10">
    <property type="entry name" value="Electron Transport, Fmn-binding Protein, Chain A"/>
    <property type="match status" value="1"/>
</dbReference>
<name>A0ABR8WYA5_9MICO</name>
<reference evidence="2 3" key="1">
    <citation type="submission" date="2020-08" db="EMBL/GenBank/DDBJ databases">
        <title>A Genomic Blueprint of the Chicken Gut Microbiome.</title>
        <authorList>
            <person name="Gilroy R."/>
            <person name="Ravi A."/>
            <person name="Getino M."/>
            <person name="Pursley I."/>
            <person name="Horton D.L."/>
            <person name="Alikhan N.-F."/>
            <person name="Baker D."/>
            <person name="Gharbi K."/>
            <person name="Hall N."/>
            <person name="Watson M."/>
            <person name="Adriaenssens E.M."/>
            <person name="Foster-Nyarko E."/>
            <person name="Jarju S."/>
            <person name="Secka A."/>
            <person name="Antonio M."/>
            <person name="Oren A."/>
            <person name="Chaudhuri R."/>
            <person name="La Ragione R.M."/>
            <person name="Hildebrand F."/>
            <person name="Pallen M.J."/>
        </authorList>
    </citation>
    <scope>NUCLEOTIDE SEQUENCE [LARGE SCALE GENOMIC DNA]</scope>
    <source>
        <strain evidence="2 3">Sa1CUA4</strain>
    </source>
</reference>